<dbReference type="GO" id="GO:0006974">
    <property type="term" value="P:DNA damage response"/>
    <property type="evidence" value="ECO:0007669"/>
    <property type="project" value="UniProtKB-ARBA"/>
</dbReference>
<dbReference type="SUPFAM" id="SSF88723">
    <property type="entry name" value="PIN domain-like"/>
    <property type="match status" value="1"/>
</dbReference>
<dbReference type="PANTHER" id="PTHR11081">
    <property type="entry name" value="FLAP ENDONUCLEASE FAMILY MEMBER"/>
    <property type="match status" value="1"/>
</dbReference>
<protein>
    <recommendedName>
        <fullName evidence="1">XPG-I domain-containing protein</fullName>
    </recommendedName>
</protein>
<dbReference type="Proteomes" id="UP000565441">
    <property type="component" value="Unassembled WGS sequence"/>
</dbReference>
<dbReference type="InterPro" id="IPR029060">
    <property type="entry name" value="PIN-like_dom_sf"/>
</dbReference>
<dbReference type="InterPro" id="IPR006086">
    <property type="entry name" value="XPG-I_dom"/>
</dbReference>
<name>A0A8H5M3I5_9AGAR</name>
<evidence type="ECO:0000313" key="3">
    <source>
        <dbReference type="Proteomes" id="UP000565441"/>
    </source>
</evidence>
<organism evidence="2 3">
    <name type="scientific">Tricholomella constricta</name>
    <dbReference type="NCBI Taxonomy" id="117010"/>
    <lineage>
        <taxon>Eukaryota</taxon>
        <taxon>Fungi</taxon>
        <taxon>Dikarya</taxon>
        <taxon>Basidiomycota</taxon>
        <taxon>Agaricomycotina</taxon>
        <taxon>Agaricomycetes</taxon>
        <taxon>Agaricomycetidae</taxon>
        <taxon>Agaricales</taxon>
        <taxon>Tricholomatineae</taxon>
        <taxon>Lyophyllaceae</taxon>
        <taxon>Tricholomella</taxon>
    </lineage>
</organism>
<dbReference type="EMBL" id="JAACJP010000016">
    <property type="protein sequence ID" value="KAF5379508.1"/>
    <property type="molecule type" value="Genomic_DNA"/>
</dbReference>
<dbReference type="InterPro" id="IPR006084">
    <property type="entry name" value="XPG/Rad2"/>
</dbReference>
<gene>
    <name evidence="2" type="ORF">D9615_006528</name>
</gene>
<dbReference type="AlphaFoldDB" id="A0A8H5M3I5"/>
<evidence type="ECO:0000313" key="2">
    <source>
        <dbReference type="EMBL" id="KAF5379508.1"/>
    </source>
</evidence>
<keyword evidence="3" id="KW-1185">Reference proteome</keyword>
<evidence type="ECO:0000259" key="1">
    <source>
        <dbReference type="Pfam" id="PF00867"/>
    </source>
</evidence>
<proteinExistence type="predicted"/>
<reference evidence="2 3" key="1">
    <citation type="journal article" date="2020" name="ISME J.">
        <title>Uncovering the hidden diversity of litter-decomposition mechanisms in mushroom-forming fungi.</title>
        <authorList>
            <person name="Floudas D."/>
            <person name="Bentzer J."/>
            <person name="Ahren D."/>
            <person name="Johansson T."/>
            <person name="Persson P."/>
            <person name="Tunlid A."/>
        </authorList>
    </citation>
    <scope>NUCLEOTIDE SEQUENCE [LARGE SCALE GENOMIC DNA]</scope>
    <source>
        <strain evidence="2 3">CBS 661.87</strain>
    </source>
</reference>
<comment type="caution">
    <text evidence="2">The sequence shown here is derived from an EMBL/GenBank/DDBJ whole genome shotgun (WGS) entry which is preliminary data.</text>
</comment>
<sequence length="532" mass="57805">MSVFVFTGSQVHLEREDEHHGMYGGLEKELKAMLDCFGFMWIDGHSFTSDHLLGQAPGEANTELAQMAGVAIIDGIMTEHPDAFVFGANHIIREDPSDDSMIKLLSYAPDSAAQLGLSRERLILISLLVQGNSSGGKGCGIATAHALAVAGFGERLAEGIYNSEDDHAAESFLATWRRDLADELRSNASQYLPRKRPEFAAKILDGDVLDIDMLLRYLYPIPSEGFRGVVLRKAPDVGGLAAFAKAHFSWGDSAGAIIRKFEACIFPGLAVAALIAAASALDENHCNRPVYVPLIQQVVLSRRSHSTCFVPEVRVTLMIDADTLMSIYVAGKCLDEAIEDAVPTKLRVWLPLAMLKLVLPNMVCTVTTQAGSEYGGPVLVPELLTPEPIEIRSSTELRAPAFAGIYQAIEYNQGDVKFAGAVQDDLEGEQEAMPDISAEDCIPIPEEQAKALAIPGGIEQLNTTVTNASKGVKEDTDKQYKRLAKKCLAFLHGRHLLDPGAKFFCERPPENAPLLIVAWIMDAHVPKLNLQS</sequence>
<feature type="domain" description="XPG-I" evidence="1">
    <location>
        <begin position="55"/>
        <end position="129"/>
    </location>
</feature>
<dbReference type="Pfam" id="PF00867">
    <property type="entry name" value="XPG_I"/>
    <property type="match status" value="1"/>
</dbReference>
<dbReference type="Gene3D" id="3.40.50.1010">
    <property type="entry name" value="5'-nuclease"/>
    <property type="match status" value="1"/>
</dbReference>
<accession>A0A8H5M3I5</accession>
<dbReference type="PANTHER" id="PTHR11081:SF75">
    <property type="entry name" value="ENDONUCLEASE, PUTATIVE (AFU_ORTHOLOGUE AFUA_3G13260)-RELATED"/>
    <property type="match status" value="1"/>
</dbReference>
<dbReference type="GO" id="GO:0017108">
    <property type="term" value="F:5'-flap endonuclease activity"/>
    <property type="evidence" value="ECO:0007669"/>
    <property type="project" value="TreeGrafter"/>
</dbReference>
<dbReference type="OrthoDB" id="2669107at2759"/>